<proteinExistence type="predicted"/>
<protein>
    <submittedName>
        <fullName evidence="3">Hydroxypyruvate isomerase</fullName>
    </submittedName>
</protein>
<dbReference type="Pfam" id="PF01261">
    <property type="entry name" value="AP_endonuc_2"/>
    <property type="match status" value="1"/>
</dbReference>
<accession>A0A5C1ANT2</accession>
<dbReference type="InterPro" id="IPR036237">
    <property type="entry name" value="Xyl_isomerase-like_sf"/>
</dbReference>
<dbReference type="GO" id="GO:0016853">
    <property type="term" value="F:isomerase activity"/>
    <property type="evidence" value="ECO:0007669"/>
    <property type="project" value="UniProtKB-KW"/>
</dbReference>
<reference evidence="4" key="1">
    <citation type="submission" date="2019-08" db="EMBL/GenBank/DDBJ databases">
        <title>Limnoglobus roseus gen. nov., sp. nov., a novel freshwater planctomycete with a giant genome from the family Gemmataceae.</title>
        <authorList>
            <person name="Kulichevskaya I.S."/>
            <person name="Naumoff D.G."/>
            <person name="Miroshnikov K."/>
            <person name="Ivanova A."/>
            <person name="Philippov D.A."/>
            <person name="Hakobyan A."/>
            <person name="Rijpstra I.C."/>
            <person name="Sinninghe Damste J.S."/>
            <person name="Liesack W."/>
            <person name="Dedysh S.N."/>
        </authorList>
    </citation>
    <scope>NUCLEOTIDE SEQUENCE [LARGE SCALE GENOMIC DNA]</scope>
    <source>
        <strain evidence="4">PX52</strain>
    </source>
</reference>
<keyword evidence="4" id="KW-1185">Reference proteome</keyword>
<evidence type="ECO:0000256" key="1">
    <source>
        <dbReference type="ARBA" id="ARBA00023235"/>
    </source>
</evidence>
<dbReference type="OrthoDB" id="9786584at2"/>
<evidence type="ECO:0000313" key="3">
    <source>
        <dbReference type="EMBL" id="QEL20235.1"/>
    </source>
</evidence>
<evidence type="ECO:0000313" key="4">
    <source>
        <dbReference type="Proteomes" id="UP000324974"/>
    </source>
</evidence>
<dbReference type="InterPro" id="IPR050417">
    <property type="entry name" value="Sugar_Epim/Isomerase"/>
</dbReference>
<dbReference type="RefSeq" id="WP_149114553.1">
    <property type="nucleotide sequence ID" value="NZ_CP042425.1"/>
</dbReference>
<feature type="domain" description="Xylose isomerase-like TIM barrel" evidence="2">
    <location>
        <begin position="78"/>
        <end position="294"/>
    </location>
</feature>
<name>A0A5C1ANT2_9BACT</name>
<dbReference type="KEGG" id="lrs:PX52LOC_07327"/>
<dbReference type="Proteomes" id="UP000324974">
    <property type="component" value="Chromosome"/>
</dbReference>
<dbReference type="PANTHER" id="PTHR43489:SF3">
    <property type="entry name" value="XYLOSE ISOMERASE DOMAIN PROTEIN TIM BARREL"/>
    <property type="match status" value="1"/>
</dbReference>
<dbReference type="EMBL" id="CP042425">
    <property type="protein sequence ID" value="QEL20235.1"/>
    <property type="molecule type" value="Genomic_DNA"/>
</dbReference>
<organism evidence="3 4">
    <name type="scientific">Limnoglobus roseus</name>
    <dbReference type="NCBI Taxonomy" id="2598579"/>
    <lineage>
        <taxon>Bacteria</taxon>
        <taxon>Pseudomonadati</taxon>
        <taxon>Planctomycetota</taxon>
        <taxon>Planctomycetia</taxon>
        <taxon>Gemmatales</taxon>
        <taxon>Gemmataceae</taxon>
        <taxon>Limnoglobus</taxon>
    </lineage>
</organism>
<dbReference type="Gene3D" id="3.20.20.150">
    <property type="entry name" value="Divalent-metal-dependent TIM barrel enzymes"/>
    <property type="match status" value="1"/>
</dbReference>
<sequence>MPLPNRRQVLASAAVAGTVGLVTAKESTVKNGRVKQSVCSWCFTARGEKWSLDKVCEVTKSLGLNSVELLDAKDFGTLQKHGLVCAITSNGMGFPRGFNNLAHRDELVTKTKAAIDATAAAKFPNVIGFVGMKWVKPSDPKSGEIAKDDAFKNCVEGLKLVAGHAEKAGVNICVEHLNSRDGSDPMTGHPGYQGDDLDWVMSILKAVGSPRVKLLFDIYHVQIMHGDLIRRIDECKDAIGHVHTAGNPGRGELDELQEINYPAVMKKLLAVKYPGHVGHEFIPTRNPSEGLKQAVTLCDV</sequence>
<dbReference type="SUPFAM" id="SSF51658">
    <property type="entry name" value="Xylose isomerase-like"/>
    <property type="match status" value="1"/>
</dbReference>
<dbReference type="PANTHER" id="PTHR43489">
    <property type="entry name" value="ISOMERASE"/>
    <property type="match status" value="1"/>
</dbReference>
<dbReference type="InterPro" id="IPR013022">
    <property type="entry name" value="Xyl_isomerase-like_TIM-brl"/>
</dbReference>
<keyword evidence="1 3" id="KW-0413">Isomerase</keyword>
<gene>
    <name evidence="3" type="ORF">PX52LOC_07327</name>
</gene>
<dbReference type="AlphaFoldDB" id="A0A5C1ANT2"/>
<keyword evidence="3" id="KW-0670">Pyruvate</keyword>
<evidence type="ECO:0000259" key="2">
    <source>
        <dbReference type="Pfam" id="PF01261"/>
    </source>
</evidence>